<feature type="region of interest" description="Disordered" evidence="1">
    <location>
        <begin position="63"/>
        <end position="97"/>
    </location>
</feature>
<feature type="compositionally biased region" description="Polar residues" evidence="1">
    <location>
        <begin position="65"/>
        <end position="75"/>
    </location>
</feature>
<feature type="compositionally biased region" description="Polar residues" evidence="1">
    <location>
        <begin position="9"/>
        <end position="27"/>
    </location>
</feature>
<feature type="compositionally biased region" description="Polar residues" evidence="1">
    <location>
        <begin position="87"/>
        <end position="97"/>
    </location>
</feature>
<keyword evidence="4" id="KW-1185">Reference proteome</keyword>
<reference evidence="3" key="3">
    <citation type="submission" date="2018-08" db="UniProtKB">
        <authorList>
            <consortium name="EnsemblPlants"/>
        </authorList>
    </citation>
    <scope>IDENTIFICATION</scope>
    <source>
        <strain evidence="3">cv. Bd21</strain>
    </source>
</reference>
<name>I1IK35_BRADI</name>
<evidence type="ECO:0000313" key="2">
    <source>
        <dbReference type="EMBL" id="KQJ87636.1"/>
    </source>
</evidence>
<sequence length="97" mass="10130">MASAAYQPSGLSSQQQNARSPATTSDWASGREATATGVAPVCGSAEALSGLGDRRADIKIFFGNDGSTSRVNPPSVQGEEHQDQEVQDQSPVQDDHI</sequence>
<evidence type="ECO:0000256" key="1">
    <source>
        <dbReference type="SAM" id="MobiDB-lite"/>
    </source>
</evidence>
<organism evidence="2">
    <name type="scientific">Brachypodium distachyon</name>
    <name type="common">Purple false brome</name>
    <name type="synonym">Trachynia distachya</name>
    <dbReference type="NCBI Taxonomy" id="15368"/>
    <lineage>
        <taxon>Eukaryota</taxon>
        <taxon>Viridiplantae</taxon>
        <taxon>Streptophyta</taxon>
        <taxon>Embryophyta</taxon>
        <taxon>Tracheophyta</taxon>
        <taxon>Spermatophyta</taxon>
        <taxon>Magnoliopsida</taxon>
        <taxon>Liliopsida</taxon>
        <taxon>Poales</taxon>
        <taxon>Poaceae</taxon>
        <taxon>BOP clade</taxon>
        <taxon>Pooideae</taxon>
        <taxon>Stipodae</taxon>
        <taxon>Brachypodieae</taxon>
        <taxon>Brachypodium</taxon>
    </lineage>
</organism>
<evidence type="ECO:0000313" key="4">
    <source>
        <dbReference type="Proteomes" id="UP000008810"/>
    </source>
</evidence>
<accession>I1IK35</accession>
<dbReference type="Proteomes" id="UP000008810">
    <property type="component" value="Chromosome 4"/>
</dbReference>
<evidence type="ECO:0000313" key="3">
    <source>
        <dbReference type="EnsemblPlants" id="KQJ87636"/>
    </source>
</evidence>
<reference evidence="2 3" key="1">
    <citation type="journal article" date="2010" name="Nature">
        <title>Genome sequencing and analysis of the model grass Brachypodium distachyon.</title>
        <authorList>
            <consortium name="International Brachypodium Initiative"/>
        </authorList>
    </citation>
    <scope>NUCLEOTIDE SEQUENCE [LARGE SCALE GENOMIC DNA]</scope>
    <source>
        <strain evidence="2 3">Bd21</strain>
    </source>
</reference>
<dbReference type="Gramene" id="KQJ87636">
    <property type="protein sequence ID" value="KQJ87636"/>
    <property type="gene ID" value="BRADI_4g12690v3"/>
</dbReference>
<gene>
    <name evidence="2" type="ORF">BRADI_4g12690v3</name>
</gene>
<proteinExistence type="predicted"/>
<protein>
    <submittedName>
        <fullName evidence="2 3">Uncharacterized protein</fullName>
    </submittedName>
</protein>
<dbReference type="InParanoid" id="I1IK35"/>
<dbReference type="EnsemblPlants" id="KQJ87636">
    <property type="protein sequence ID" value="KQJ87636"/>
    <property type="gene ID" value="BRADI_4g12690v3"/>
</dbReference>
<dbReference type="AlphaFoldDB" id="I1IK35"/>
<reference evidence="2" key="2">
    <citation type="submission" date="2017-06" db="EMBL/GenBank/DDBJ databases">
        <title>WGS assembly of Brachypodium distachyon.</title>
        <authorList>
            <consortium name="The International Brachypodium Initiative"/>
            <person name="Lucas S."/>
            <person name="Harmon-Smith M."/>
            <person name="Lail K."/>
            <person name="Tice H."/>
            <person name="Grimwood J."/>
            <person name="Bruce D."/>
            <person name="Barry K."/>
            <person name="Shu S."/>
            <person name="Lindquist E."/>
            <person name="Wang M."/>
            <person name="Pitluck S."/>
            <person name="Vogel J.P."/>
            <person name="Garvin D.F."/>
            <person name="Mockler T.C."/>
            <person name="Schmutz J."/>
            <person name="Rokhsar D."/>
            <person name="Bevan M.W."/>
        </authorList>
    </citation>
    <scope>NUCLEOTIDE SEQUENCE</scope>
    <source>
        <strain evidence="2">Bd21</strain>
    </source>
</reference>
<dbReference type="HOGENOM" id="CLU_2349634_0_0_1"/>
<feature type="region of interest" description="Disordered" evidence="1">
    <location>
        <begin position="1"/>
        <end position="38"/>
    </location>
</feature>
<dbReference type="EMBL" id="CM000883">
    <property type="protein sequence ID" value="KQJ87636.1"/>
    <property type="molecule type" value="Genomic_DNA"/>
</dbReference>